<dbReference type="EMBL" id="ASGP02000003">
    <property type="protein sequence ID" value="KAH9518219.1"/>
    <property type="molecule type" value="Genomic_DNA"/>
</dbReference>
<organism evidence="1 2">
    <name type="scientific">Dermatophagoides farinae</name>
    <name type="common">American house dust mite</name>
    <dbReference type="NCBI Taxonomy" id="6954"/>
    <lineage>
        <taxon>Eukaryota</taxon>
        <taxon>Metazoa</taxon>
        <taxon>Ecdysozoa</taxon>
        <taxon>Arthropoda</taxon>
        <taxon>Chelicerata</taxon>
        <taxon>Arachnida</taxon>
        <taxon>Acari</taxon>
        <taxon>Acariformes</taxon>
        <taxon>Sarcoptiformes</taxon>
        <taxon>Astigmata</taxon>
        <taxon>Psoroptidia</taxon>
        <taxon>Analgoidea</taxon>
        <taxon>Pyroglyphidae</taxon>
        <taxon>Dermatophagoidinae</taxon>
        <taxon>Dermatophagoides</taxon>
    </lineage>
</organism>
<dbReference type="Proteomes" id="UP000790347">
    <property type="component" value="Unassembled WGS sequence"/>
</dbReference>
<protein>
    <submittedName>
        <fullName evidence="1">Uncharacterized protein</fullName>
    </submittedName>
</protein>
<comment type="caution">
    <text evidence="1">The sequence shown here is derived from an EMBL/GenBank/DDBJ whole genome shotgun (WGS) entry which is preliminary data.</text>
</comment>
<dbReference type="AlphaFoldDB" id="A0A922L7C3"/>
<reference evidence="1" key="2">
    <citation type="journal article" date="2022" name="Res Sq">
        <title>Comparative Genomics Reveals Insights into the Divergent Evolution of Astigmatic Mites and Household Pest Adaptations.</title>
        <authorList>
            <person name="Xiong Q."/>
            <person name="Wan A.T.-Y."/>
            <person name="Liu X.-Y."/>
            <person name="Fung C.S.-H."/>
            <person name="Xiao X."/>
            <person name="Malainual N."/>
            <person name="Hou J."/>
            <person name="Wang L."/>
            <person name="Wang M."/>
            <person name="Yang K."/>
            <person name="Cui Y."/>
            <person name="Leung E."/>
            <person name="Nong W."/>
            <person name="Shin S.-K."/>
            <person name="Au S."/>
            <person name="Jeong K.Y."/>
            <person name="Chew F.T."/>
            <person name="Hui J."/>
            <person name="Leung T.F."/>
            <person name="Tungtrongchitr A."/>
            <person name="Zhong N."/>
            <person name="Liu Z."/>
            <person name="Tsui S."/>
        </authorList>
    </citation>
    <scope>NUCLEOTIDE SEQUENCE</scope>
    <source>
        <strain evidence="1">Derf</strain>
        <tissue evidence="1">Whole organism</tissue>
    </source>
</reference>
<evidence type="ECO:0000313" key="1">
    <source>
        <dbReference type="EMBL" id="KAH9518219.1"/>
    </source>
</evidence>
<gene>
    <name evidence="1" type="ORF">DERF_008810</name>
</gene>
<sequence length="62" mass="7194">MASNVLNSVIYVIPIETRIFFNSFASTLQIHQLNVYDSVFKDLKRTKRYTDRPTTKNSLLAN</sequence>
<accession>A0A922L7C3</accession>
<reference evidence="1" key="1">
    <citation type="submission" date="2013-05" db="EMBL/GenBank/DDBJ databases">
        <authorList>
            <person name="Yim A.K.Y."/>
            <person name="Chan T.F."/>
            <person name="Ji K.M."/>
            <person name="Liu X.Y."/>
            <person name="Zhou J.W."/>
            <person name="Li R.Q."/>
            <person name="Yang K.Y."/>
            <person name="Li J."/>
            <person name="Li M."/>
            <person name="Law P.T.W."/>
            <person name="Wu Y.L."/>
            <person name="Cai Z.L."/>
            <person name="Qin H."/>
            <person name="Bao Y."/>
            <person name="Leung R.K.K."/>
            <person name="Ng P.K.S."/>
            <person name="Zou J."/>
            <person name="Zhong X.J."/>
            <person name="Ran P.X."/>
            <person name="Zhong N.S."/>
            <person name="Liu Z.G."/>
            <person name="Tsui S.K.W."/>
        </authorList>
    </citation>
    <scope>NUCLEOTIDE SEQUENCE</scope>
    <source>
        <strain evidence="1">Derf</strain>
        <tissue evidence="1">Whole organism</tissue>
    </source>
</reference>
<keyword evidence="2" id="KW-1185">Reference proteome</keyword>
<proteinExistence type="predicted"/>
<name>A0A922L7C3_DERFA</name>
<evidence type="ECO:0000313" key="2">
    <source>
        <dbReference type="Proteomes" id="UP000790347"/>
    </source>
</evidence>